<dbReference type="CDD" id="cd01742">
    <property type="entry name" value="GATase1_GMP_Synthase"/>
    <property type="match status" value="1"/>
</dbReference>
<dbReference type="NCBIfam" id="TIGR00888">
    <property type="entry name" value="guaA_Nterm"/>
    <property type="match status" value="1"/>
</dbReference>
<proteinExistence type="inferred from homology"/>
<dbReference type="OrthoDB" id="9802219at2"/>
<feature type="active site" evidence="9">
    <location>
        <position position="175"/>
    </location>
</feature>
<keyword evidence="13" id="KW-1185">Reference proteome</keyword>
<keyword evidence="7 9" id="KW-0067">ATP-binding</keyword>
<comment type="pathway">
    <text evidence="2 9">Purine metabolism; GMP biosynthesis; GMP from XMP (L-Gln route): step 1/1.</text>
</comment>
<evidence type="ECO:0000256" key="3">
    <source>
        <dbReference type="ARBA" id="ARBA00022598"/>
    </source>
</evidence>
<evidence type="ECO:0000313" key="12">
    <source>
        <dbReference type="EMBL" id="KYH33364.1"/>
    </source>
</evidence>
<keyword evidence="4 9" id="KW-0547">Nucleotide-binding</keyword>
<evidence type="ECO:0000256" key="2">
    <source>
        <dbReference type="ARBA" id="ARBA00005153"/>
    </source>
</evidence>
<dbReference type="InterPro" id="IPR022310">
    <property type="entry name" value="NAD/GMP_synthase"/>
</dbReference>
<evidence type="ECO:0000256" key="7">
    <source>
        <dbReference type="ARBA" id="ARBA00022840"/>
    </source>
</evidence>
<feature type="domain" description="GMPS ATP-PPase" evidence="11">
    <location>
        <begin position="202"/>
        <end position="391"/>
    </location>
</feature>
<dbReference type="Pfam" id="PF02540">
    <property type="entry name" value="NAD_synthase"/>
    <property type="match status" value="1"/>
</dbReference>
<dbReference type="HAMAP" id="MF_00344">
    <property type="entry name" value="GMP_synthase"/>
    <property type="match status" value="1"/>
</dbReference>
<dbReference type="FunFam" id="3.30.300.10:FF:000002">
    <property type="entry name" value="GMP synthase [glutamine-hydrolyzing]"/>
    <property type="match status" value="1"/>
</dbReference>
<keyword evidence="3 9" id="KW-0436">Ligase</keyword>
<dbReference type="NCBIfam" id="TIGR00884">
    <property type="entry name" value="guaA_Cterm"/>
    <property type="match status" value="1"/>
</dbReference>
<feature type="active site" evidence="9">
    <location>
        <position position="177"/>
    </location>
</feature>
<dbReference type="PANTHER" id="PTHR11922">
    <property type="entry name" value="GMP SYNTHASE-RELATED"/>
    <property type="match status" value="1"/>
</dbReference>
<dbReference type="NCBIfam" id="NF000848">
    <property type="entry name" value="PRK00074.1"/>
    <property type="match status" value="1"/>
</dbReference>
<dbReference type="InterPro" id="IPR025777">
    <property type="entry name" value="GMPS_ATP_PPase_dom"/>
</dbReference>
<feature type="active site" description="Nucleophile" evidence="9">
    <location>
        <position position="88"/>
    </location>
</feature>
<feature type="binding site" evidence="10">
    <location>
        <begin position="229"/>
        <end position="235"/>
    </location>
    <ligand>
        <name>ATP</name>
        <dbReference type="ChEBI" id="CHEBI:30616"/>
    </ligand>
</feature>
<dbReference type="EC" id="6.3.5.2" evidence="9"/>
<comment type="function">
    <text evidence="1 9">Catalyzes the synthesis of GMP from XMP.</text>
</comment>
<evidence type="ECO:0000256" key="8">
    <source>
        <dbReference type="ARBA" id="ARBA00022962"/>
    </source>
</evidence>
<gene>
    <name evidence="9 12" type="primary">guaA</name>
    <name evidence="12" type="ORF">MOMUL_00650</name>
</gene>
<dbReference type="Pfam" id="PF00117">
    <property type="entry name" value="GATase"/>
    <property type="match status" value="1"/>
</dbReference>
<dbReference type="GO" id="GO:0005524">
    <property type="term" value="F:ATP binding"/>
    <property type="evidence" value="ECO:0007669"/>
    <property type="project" value="UniProtKB-UniRule"/>
</dbReference>
<dbReference type="Gene3D" id="3.40.50.880">
    <property type="match status" value="1"/>
</dbReference>
<evidence type="ECO:0000313" key="13">
    <source>
        <dbReference type="Proteomes" id="UP000075670"/>
    </source>
</evidence>
<dbReference type="GO" id="GO:0003921">
    <property type="term" value="F:GMP synthase activity"/>
    <property type="evidence" value="ECO:0007669"/>
    <property type="project" value="InterPro"/>
</dbReference>
<dbReference type="InterPro" id="IPR017926">
    <property type="entry name" value="GATASE"/>
</dbReference>
<dbReference type="PRINTS" id="PR00096">
    <property type="entry name" value="GATASE"/>
</dbReference>
<dbReference type="PRINTS" id="PR00097">
    <property type="entry name" value="ANTSNTHASEII"/>
</dbReference>
<evidence type="ECO:0000256" key="1">
    <source>
        <dbReference type="ARBA" id="ARBA00002332"/>
    </source>
</evidence>
<dbReference type="PATRIC" id="fig|1122241.3.peg.73"/>
<dbReference type="Proteomes" id="UP000075670">
    <property type="component" value="Unassembled WGS sequence"/>
</dbReference>
<dbReference type="PANTHER" id="PTHR11922:SF2">
    <property type="entry name" value="GMP SYNTHASE [GLUTAMINE-HYDROLYZING]"/>
    <property type="match status" value="1"/>
</dbReference>
<evidence type="ECO:0000256" key="4">
    <source>
        <dbReference type="ARBA" id="ARBA00022741"/>
    </source>
</evidence>
<dbReference type="PROSITE" id="PS51553">
    <property type="entry name" value="GMPS_ATP_PPASE"/>
    <property type="match status" value="1"/>
</dbReference>
<dbReference type="FunFam" id="3.40.50.620:FF:000001">
    <property type="entry name" value="GMP synthase [glutamine-hydrolyzing]"/>
    <property type="match status" value="1"/>
</dbReference>
<dbReference type="GO" id="GO:0005829">
    <property type="term" value="C:cytosol"/>
    <property type="evidence" value="ECO:0007669"/>
    <property type="project" value="TreeGrafter"/>
</dbReference>
<evidence type="ECO:0000259" key="11">
    <source>
        <dbReference type="PROSITE" id="PS51553"/>
    </source>
</evidence>
<comment type="subunit">
    <text evidence="9">Homodimer.</text>
</comment>
<evidence type="ECO:0000256" key="10">
    <source>
        <dbReference type="PROSITE-ProRule" id="PRU00886"/>
    </source>
</evidence>
<dbReference type="CDD" id="cd01997">
    <property type="entry name" value="GMP_synthase_C"/>
    <property type="match status" value="1"/>
</dbReference>
<sequence length="516" mass="57384">MMRENKQPAEIVLVLDFGGQYNQLIARRIREAGVYSEMIPFNTPLEEILARRPKGIVFSGGPASVYSPGAPRIDRALYESGIPILGICYGMQLMAHDLGGRVEAAAGREYGKTELEVTTDDILFAGLPQNMQCWMSHGDYISAPPPGFQVTARSAYTPVAAMSDPGRRLYGVQFHPEVKHTPLGQEMLRRFLFQVCGCRGEWSVSSFIEEQVAAIRERVGDGRVLCALSGGVDSSVAAALVHRAVGDRLTCVFVNHGLLRQGEAEQVQKTFGQALQVNLVYVDASERFLAKLAGVTDPEEKRKIIGHEFIRVFEEEARKLGKVDFLVQGTLYPDVIESGTETAAVIKSHHNVGGLPEDMELELIEPLRLLFKDEVRRVGEELGLPEEIVWRQPFPGPGLAIRILGEVTPEKLAILRQADAIVTEEIRRAGLYREIWQSFAVLPSMKSVGVMGDERTYAYPIVVRAVTSDDAMTADWARLPYELLERISSRIVNEVRHVNRVVYDITSKPPATIEWE</sequence>
<dbReference type="PRINTS" id="PR00099">
    <property type="entry name" value="CPSGATASE"/>
</dbReference>
<dbReference type="UniPathway" id="UPA00189">
    <property type="reaction ID" value="UER00296"/>
</dbReference>
<dbReference type="SUPFAM" id="SSF52402">
    <property type="entry name" value="Adenine nucleotide alpha hydrolases-like"/>
    <property type="match status" value="1"/>
</dbReference>
<evidence type="ECO:0000256" key="9">
    <source>
        <dbReference type="HAMAP-Rule" id="MF_00344"/>
    </source>
</evidence>
<dbReference type="PROSITE" id="PS51273">
    <property type="entry name" value="GATASE_TYPE_1"/>
    <property type="match status" value="1"/>
</dbReference>
<dbReference type="InterPro" id="IPR001674">
    <property type="entry name" value="GMP_synth_C"/>
</dbReference>
<comment type="caution">
    <text evidence="12">The sequence shown here is derived from an EMBL/GenBank/DDBJ whole genome shotgun (WGS) entry which is preliminary data.</text>
</comment>
<dbReference type="Pfam" id="PF00958">
    <property type="entry name" value="GMP_synt_C"/>
    <property type="match status" value="1"/>
</dbReference>
<accession>A0A151B0D5</accession>
<dbReference type="SUPFAM" id="SSF52317">
    <property type="entry name" value="Class I glutamine amidotransferase-like"/>
    <property type="match status" value="1"/>
</dbReference>
<comment type="catalytic activity">
    <reaction evidence="9">
        <text>XMP + L-glutamine + ATP + H2O = GMP + L-glutamate + AMP + diphosphate + 2 H(+)</text>
        <dbReference type="Rhea" id="RHEA:11680"/>
        <dbReference type="ChEBI" id="CHEBI:15377"/>
        <dbReference type="ChEBI" id="CHEBI:15378"/>
        <dbReference type="ChEBI" id="CHEBI:29985"/>
        <dbReference type="ChEBI" id="CHEBI:30616"/>
        <dbReference type="ChEBI" id="CHEBI:33019"/>
        <dbReference type="ChEBI" id="CHEBI:57464"/>
        <dbReference type="ChEBI" id="CHEBI:58115"/>
        <dbReference type="ChEBI" id="CHEBI:58359"/>
        <dbReference type="ChEBI" id="CHEBI:456215"/>
        <dbReference type="EC" id="6.3.5.2"/>
    </reaction>
</comment>
<dbReference type="InterPro" id="IPR029062">
    <property type="entry name" value="Class_I_gatase-like"/>
</dbReference>
<keyword evidence="6 9" id="KW-0658">Purine biosynthesis</keyword>
<keyword evidence="8 9" id="KW-0315">Glutamine amidotransferase</keyword>
<dbReference type="InterPro" id="IPR004739">
    <property type="entry name" value="GMP_synth_GATase"/>
</dbReference>
<keyword evidence="5 9" id="KW-0332">GMP biosynthesis</keyword>
<dbReference type="RefSeq" id="WP_062280065.1">
    <property type="nucleotide sequence ID" value="NZ_LTBC01000001.1"/>
</dbReference>
<reference evidence="12 13" key="1">
    <citation type="submission" date="2016-02" db="EMBL/GenBank/DDBJ databases">
        <title>Genome sequence of Moorella mulderi DSM 14980.</title>
        <authorList>
            <person name="Poehlein A."/>
            <person name="Daniel R."/>
        </authorList>
    </citation>
    <scope>NUCLEOTIDE SEQUENCE [LARGE SCALE GENOMIC DNA]</scope>
    <source>
        <strain evidence="12 13">DSM 14980</strain>
    </source>
</reference>
<dbReference type="InterPro" id="IPR014729">
    <property type="entry name" value="Rossmann-like_a/b/a_fold"/>
</dbReference>
<dbReference type="AlphaFoldDB" id="A0A151B0D5"/>
<organism evidence="12 13">
    <name type="scientific">Moorella mulderi DSM 14980</name>
    <dbReference type="NCBI Taxonomy" id="1122241"/>
    <lineage>
        <taxon>Bacteria</taxon>
        <taxon>Bacillati</taxon>
        <taxon>Bacillota</taxon>
        <taxon>Clostridia</taxon>
        <taxon>Neomoorellales</taxon>
        <taxon>Neomoorellaceae</taxon>
        <taxon>Neomoorella</taxon>
    </lineage>
</organism>
<dbReference type="EMBL" id="LTBC01000001">
    <property type="protein sequence ID" value="KYH33364.1"/>
    <property type="molecule type" value="Genomic_DNA"/>
</dbReference>
<protein>
    <recommendedName>
        <fullName evidence="9">GMP synthase [glutamine-hydrolyzing]</fullName>
        <ecNumber evidence="9">6.3.5.2</ecNumber>
    </recommendedName>
    <alternativeName>
        <fullName evidence="9">GMP synthetase</fullName>
    </alternativeName>
    <alternativeName>
        <fullName evidence="9">Glutamine amidotransferase</fullName>
    </alternativeName>
</protein>
<dbReference type="FunFam" id="3.40.50.880:FF:000001">
    <property type="entry name" value="GMP synthase [glutamine-hydrolyzing]"/>
    <property type="match status" value="1"/>
</dbReference>
<dbReference type="Gene3D" id="3.40.50.620">
    <property type="entry name" value="HUPs"/>
    <property type="match status" value="1"/>
</dbReference>
<dbReference type="InterPro" id="IPR022955">
    <property type="entry name" value="GMP_synthase"/>
</dbReference>
<dbReference type="SUPFAM" id="SSF54810">
    <property type="entry name" value="GMP synthetase C-terminal dimerisation domain"/>
    <property type="match status" value="1"/>
</dbReference>
<evidence type="ECO:0000256" key="6">
    <source>
        <dbReference type="ARBA" id="ARBA00022755"/>
    </source>
</evidence>
<evidence type="ECO:0000256" key="5">
    <source>
        <dbReference type="ARBA" id="ARBA00022749"/>
    </source>
</evidence>
<dbReference type="Gene3D" id="3.30.300.10">
    <property type="match status" value="1"/>
</dbReference>
<name>A0A151B0D5_9FIRM</name>